<keyword evidence="3 5" id="KW-0418">Kinase</keyword>
<dbReference type="InterPro" id="IPR002173">
    <property type="entry name" value="Carboh/pur_kinase_PfkB_CS"/>
</dbReference>
<feature type="domain" description="Carbohydrate kinase PfkB" evidence="4">
    <location>
        <begin position="62"/>
        <end position="321"/>
    </location>
</feature>
<dbReference type="PROSITE" id="PS00584">
    <property type="entry name" value="PFKB_KINASES_2"/>
    <property type="match status" value="1"/>
</dbReference>
<dbReference type="Gene3D" id="3.40.1190.20">
    <property type="match status" value="1"/>
</dbReference>
<dbReference type="RefSeq" id="WP_011128634.1">
    <property type="nucleotide sequence ID" value="NC_005070.1"/>
</dbReference>
<evidence type="ECO:0000259" key="4">
    <source>
        <dbReference type="Pfam" id="PF00294"/>
    </source>
</evidence>
<comment type="similarity">
    <text evidence="1">Belongs to the carbohydrate kinase PfkB family.</text>
</comment>
<dbReference type="KEGG" id="syw:SYNW1774"/>
<dbReference type="AlphaFoldDB" id="Q7U5D3"/>
<accession>Q7U5D3</accession>
<evidence type="ECO:0000256" key="3">
    <source>
        <dbReference type="ARBA" id="ARBA00022777"/>
    </source>
</evidence>
<dbReference type="InterPro" id="IPR011611">
    <property type="entry name" value="PfkB_dom"/>
</dbReference>
<dbReference type="Proteomes" id="UP000001422">
    <property type="component" value="Chromosome"/>
</dbReference>
<evidence type="ECO:0000256" key="2">
    <source>
        <dbReference type="ARBA" id="ARBA00022679"/>
    </source>
</evidence>
<dbReference type="SUPFAM" id="SSF53613">
    <property type="entry name" value="Ribokinase-like"/>
    <property type="match status" value="1"/>
</dbReference>
<proteinExistence type="inferred from homology"/>
<dbReference type="STRING" id="84588.SYNW1774"/>
<dbReference type="EMBL" id="BX569693">
    <property type="protein sequence ID" value="CAE08289.1"/>
    <property type="molecule type" value="Genomic_DNA"/>
</dbReference>
<dbReference type="PANTHER" id="PTHR43320">
    <property type="entry name" value="SUGAR KINASE"/>
    <property type="match status" value="1"/>
</dbReference>
<dbReference type="HOGENOM" id="CLU_027634_5_1_3"/>
<dbReference type="GO" id="GO:0016301">
    <property type="term" value="F:kinase activity"/>
    <property type="evidence" value="ECO:0007669"/>
    <property type="project" value="UniProtKB-KW"/>
</dbReference>
<evidence type="ECO:0000313" key="6">
    <source>
        <dbReference type="Proteomes" id="UP000001422"/>
    </source>
</evidence>
<keyword evidence="2" id="KW-0808">Transferase</keyword>
<keyword evidence="6" id="KW-1185">Reference proteome</keyword>
<gene>
    <name evidence="5" type="ordered locus">SYNW1774</name>
</gene>
<evidence type="ECO:0000313" key="5">
    <source>
        <dbReference type="EMBL" id="CAE08289.1"/>
    </source>
</evidence>
<dbReference type="eggNOG" id="COG0524">
    <property type="taxonomic scope" value="Bacteria"/>
</dbReference>
<name>Q7U5D3_PARMW</name>
<reference evidence="5 6" key="1">
    <citation type="journal article" date="2003" name="Nature">
        <title>The genome of a motile marine Synechococcus.</title>
        <authorList>
            <person name="Palenik B."/>
            <person name="Brahamsha B."/>
            <person name="Larimer F."/>
            <person name="Land M."/>
            <person name="Hauser L."/>
            <person name="Chain P."/>
            <person name="Lamerdin J."/>
            <person name="Regala W."/>
            <person name="Allen E.A."/>
            <person name="McCarren J."/>
            <person name="Paulsen I."/>
            <person name="Dufresne A."/>
            <person name="Partensky F."/>
            <person name="Webb E."/>
            <person name="Waterbury J."/>
        </authorList>
    </citation>
    <scope>NUCLEOTIDE SEQUENCE [LARGE SCALE GENOMIC DNA]</scope>
    <source>
        <strain evidence="5 6">WH8102</strain>
    </source>
</reference>
<dbReference type="CDD" id="cd01168">
    <property type="entry name" value="adenosine_kinase"/>
    <property type="match status" value="1"/>
</dbReference>
<dbReference type="PANTHER" id="PTHR43320:SF3">
    <property type="entry name" value="CARBOHYDRATE KINASE PFKB DOMAIN-CONTAINING PROTEIN"/>
    <property type="match status" value="1"/>
</dbReference>
<sequence length="334" mass="35076">MTRFPSTCSLDVVGIGNAIVDVLVQTDDAFLAQHGLQKGGMALIDEQQAETLYTASGPGLETSGGSVANTMVGIAQLGGRAGFIGRVRDDQLGGIFSHDIRAVGARFDTPAATTGATTARCLIYVTPDAERTMCTFLGASTQLEPEDLDLSMVRDTKVLYLEGYLWDSPAAKRAFIAAADVCREAGGQVALSLSDGFCVDRHRESFLELVNGHVDVLFANEVEIKSLYETDDFDTALKKVGGCCSVIAVTRGGEGSVVLSGDQRWDIGIFGLGELVDTTGAGDLYAGGFLHGYTQGESLGRCGQLGALCAGQIVTQLGARPQVSLRELAAAHLN</sequence>
<protein>
    <submittedName>
        <fullName evidence="5">Carbohydrate kinase, pfkB family</fullName>
    </submittedName>
</protein>
<dbReference type="InterPro" id="IPR052700">
    <property type="entry name" value="Carb_kinase_PfkB-like"/>
</dbReference>
<evidence type="ECO:0000256" key="1">
    <source>
        <dbReference type="ARBA" id="ARBA00010688"/>
    </source>
</evidence>
<dbReference type="InterPro" id="IPR029056">
    <property type="entry name" value="Ribokinase-like"/>
</dbReference>
<dbReference type="Pfam" id="PF00294">
    <property type="entry name" value="PfkB"/>
    <property type="match status" value="1"/>
</dbReference>
<organism evidence="5 6">
    <name type="scientific">Parasynechococcus marenigrum (strain WH8102)</name>
    <dbReference type="NCBI Taxonomy" id="84588"/>
    <lineage>
        <taxon>Bacteria</taxon>
        <taxon>Bacillati</taxon>
        <taxon>Cyanobacteriota</taxon>
        <taxon>Cyanophyceae</taxon>
        <taxon>Synechococcales</taxon>
        <taxon>Prochlorococcaceae</taxon>
        <taxon>Parasynechococcus</taxon>
        <taxon>Parasynechococcus marenigrum</taxon>
    </lineage>
</organism>